<feature type="region of interest" description="Disordered" evidence="1">
    <location>
        <begin position="1"/>
        <end position="23"/>
    </location>
</feature>
<feature type="compositionally biased region" description="Polar residues" evidence="1">
    <location>
        <begin position="1"/>
        <end position="14"/>
    </location>
</feature>
<gene>
    <name evidence="2" type="ORF">WJX73_003734</name>
</gene>
<name>A0AAW1PBU9_9CHLO</name>
<evidence type="ECO:0000313" key="3">
    <source>
        <dbReference type="Proteomes" id="UP001465755"/>
    </source>
</evidence>
<sequence>MTERLNNAFAQTELQPKHAHKPALSFGSARKAVTLRVDRVDHLGLASGEALCGRQRPTTGTHVHSPKRKRCSALLNKSGSFPLAPAVLPYDSCEQALSAREVSAP</sequence>
<keyword evidence="3" id="KW-1185">Reference proteome</keyword>
<evidence type="ECO:0000313" key="2">
    <source>
        <dbReference type="EMBL" id="KAK9805820.1"/>
    </source>
</evidence>
<accession>A0AAW1PBU9</accession>
<dbReference type="EMBL" id="JALJOQ010000041">
    <property type="protein sequence ID" value="KAK9805820.1"/>
    <property type="molecule type" value="Genomic_DNA"/>
</dbReference>
<organism evidence="2 3">
    <name type="scientific">Symbiochloris irregularis</name>
    <dbReference type="NCBI Taxonomy" id="706552"/>
    <lineage>
        <taxon>Eukaryota</taxon>
        <taxon>Viridiplantae</taxon>
        <taxon>Chlorophyta</taxon>
        <taxon>core chlorophytes</taxon>
        <taxon>Trebouxiophyceae</taxon>
        <taxon>Trebouxiales</taxon>
        <taxon>Trebouxiaceae</taxon>
        <taxon>Symbiochloris</taxon>
    </lineage>
</organism>
<proteinExistence type="predicted"/>
<protein>
    <submittedName>
        <fullName evidence="2">Uncharacterized protein</fullName>
    </submittedName>
</protein>
<dbReference type="AlphaFoldDB" id="A0AAW1PBU9"/>
<reference evidence="2 3" key="1">
    <citation type="journal article" date="2024" name="Nat. Commun.">
        <title>Phylogenomics reveals the evolutionary origins of lichenization in chlorophyte algae.</title>
        <authorList>
            <person name="Puginier C."/>
            <person name="Libourel C."/>
            <person name="Otte J."/>
            <person name="Skaloud P."/>
            <person name="Haon M."/>
            <person name="Grisel S."/>
            <person name="Petersen M."/>
            <person name="Berrin J.G."/>
            <person name="Delaux P.M."/>
            <person name="Dal Grande F."/>
            <person name="Keller J."/>
        </authorList>
    </citation>
    <scope>NUCLEOTIDE SEQUENCE [LARGE SCALE GENOMIC DNA]</scope>
    <source>
        <strain evidence="2 3">SAG 2036</strain>
    </source>
</reference>
<dbReference type="Proteomes" id="UP001465755">
    <property type="component" value="Unassembled WGS sequence"/>
</dbReference>
<evidence type="ECO:0000256" key="1">
    <source>
        <dbReference type="SAM" id="MobiDB-lite"/>
    </source>
</evidence>
<comment type="caution">
    <text evidence="2">The sequence shown here is derived from an EMBL/GenBank/DDBJ whole genome shotgun (WGS) entry which is preliminary data.</text>
</comment>